<feature type="domain" description="SPOR" evidence="3">
    <location>
        <begin position="397"/>
        <end position="470"/>
    </location>
</feature>
<feature type="signal peptide" evidence="2">
    <location>
        <begin position="1"/>
        <end position="29"/>
    </location>
</feature>
<dbReference type="GO" id="GO:0042834">
    <property type="term" value="F:peptidoglycan binding"/>
    <property type="evidence" value="ECO:0007669"/>
    <property type="project" value="InterPro"/>
</dbReference>
<evidence type="ECO:0000313" key="4">
    <source>
        <dbReference type="EMBL" id="PYC49151.1"/>
    </source>
</evidence>
<gene>
    <name evidence="4" type="ORF">DI396_03650</name>
</gene>
<dbReference type="EMBL" id="QFVT01000002">
    <property type="protein sequence ID" value="PYC49151.1"/>
    <property type="molecule type" value="Genomic_DNA"/>
</dbReference>
<organism evidence="4 5">
    <name type="scientific">Litorivita pollutaquae</name>
    <dbReference type="NCBI Taxonomy" id="2200892"/>
    <lineage>
        <taxon>Bacteria</taxon>
        <taxon>Pseudomonadati</taxon>
        <taxon>Pseudomonadota</taxon>
        <taxon>Alphaproteobacteria</taxon>
        <taxon>Rhodobacterales</taxon>
        <taxon>Paracoccaceae</taxon>
        <taxon>Litorivita</taxon>
    </lineage>
</organism>
<proteinExistence type="predicted"/>
<evidence type="ECO:0000259" key="3">
    <source>
        <dbReference type="PROSITE" id="PS51724"/>
    </source>
</evidence>
<evidence type="ECO:0000313" key="5">
    <source>
        <dbReference type="Proteomes" id="UP000248012"/>
    </source>
</evidence>
<dbReference type="Proteomes" id="UP000248012">
    <property type="component" value="Unassembled WGS sequence"/>
</dbReference>
<reference evidence="4 5" key="1">
    <citation type="submission" date="2018-05" db="EMBL/GenBank/DDBJ databases">
        <title>Oceanovita maritima gen. nov., sp. nov., a marine bacterium in the family Rhodobacteraceae isolated from surface seawater of Lundu port Xiamen, China.</title>
        <authorList>
            <person name="Hetharua B.H."/>
            <person name="Min D."/>
            <person name="Liao H."/>
            <person name="Tian Y."/>
        </authorList>
    </citation>
    <scope>NUCLEOTIDE SEQUENCE [LARGE SCALE GENOMIC DNA]</scope>
    <source>
        <strain evidence="4 5">FSX-11</strain>
    </source>
</reference>
<evidence type="ECO:0000256" key="2">
    <source>
        <dbReference type="SAM" id="SignalP"/>
    </source>
</evidence>
<keyword evidence="2" id="KW-0732">Signal</keyword>
<accession>A0A2V4MQV6</accession>
<dbReference type="InterPro" id="IPR007730">
    <property type="entry name" value="SPOR-like_dom"/>
</dbReference>
<feature type="chain" id="PRO_5016101374" description="SPOR domain-containing protein" evidence="2">
    <location>
        <begin position="30"/>
        <end position="470"/>
    </location>
</feature>
<feature type="region of interest" description="Disordered" evidence="1">
    <location>
        <begin position="121"/>
        <end position="171"/>
    </location>
</feature>
<sequence>MCGGTLMISKYVTAALVAAMMAGTGGAFAKSLSLKDEVLPAEFPPESFKGNQYVDSRGCVFMRAGVDGNITWVPRVSRSRTVICGFKPTLPAGQGRAIATAPATAPVQIVPADAAKVKSTSEGAVKAASSVRGADTPRPKPRPLFAAKPKPAAQRGVRQSATQKTATKKVMQPMRTVASISTMPRPVAPAPQVVRPAPRALAAPQSAPRPVVIANAAPSCKGASAISAQYVGTSRAGLPVRCGPQKRGIVARASGATAGHTKSRVATVRTAPEAAAIPLNSVNPNTRIIPRHVYEMRRAAGHEQIKAPKGYRAAWTDDRLNPRRAEQTVAGVQAMDLRWTKTVPRKLYDARDGRVVNKLFPALRYPYTSMAQQKKSSATIVGRSESAVSRVSTRRSAASAGHSYVQVGSFGDGGNATRTAAKITAMGLPVRMGKSNALTVVLAGPFDSTSHVQGALLAVRKAGFKDAFSR</sequence>
<dbReference type="OrthoDB" id="7843142at2"/>
<dbReference type="PROSITE" id="PS51724">
    <property type="entry name" value="SPOR"/>
    <property type="match status" value="1"/>
</dbReference>
<dbReference type="AlphaFoldDB" id="A0A2V4MQV6"/>
<keyword evidence="5" id="KW-1185">Reference proteome</keyword>
<dbReference type="Pfam" id="PF05036">
    <property type="entry name" value="SPOR"/>
    <property type="match status" value="1"/>
</dbReference>
<dbReference type="InterPro" id="IPR036680">
    <property type="entry name" value="SPOR-like_sf"/>
</dbReference>
<comment type="caution">
    <text evidence="4">The sequence shown here is derived from an EMBL/GenBank/DDBJ whole genome shotgun (WGS) entry which is preliminary data.</text>
</comment>
<dbReference type="SUPFAM" id="SSF110997">
    <property type="entry name" value="Sporulation related repeat"/>
    <property type="match status" value="1"/>
</dbReference>
<dbReference type="Gene3D" id="3.30.70.1070">
    <property type="entry name" value="Sporulation related repeat"/>
    <property type="match status" value="1"/>
</dbReference>
<evidence type="ECO:0000256" key="1">
    <source>
        <dbReference type="SAM" id="MobiDB-lite"/>
    </source>
</evidence>
<name>A0A2V4MQV6_9RHOB</name>
<protein>
    <recommendedName>
        <fullName evidence="3">SPOR domain-containing protein</fullName>
    </recommendedName>
</protein>